<accession>A0A4Z2HV42</accession>
<name>A0A4Z2HV42_9TELE</name>
<feature type="compositionally biased region" description="Low complexity" evidence="1">
    <location>
        <begin position="267"/>
        <end position="282"/>
    </location>
</feature>
<sequence length="310" mass="33566">MRISLQSQSLGLWFGGRRGVVFVEITVRTIKGLRTTAGLGEGGAVIELCNLGNGISLCLQNAAQSAGEETLSRNSQRTLDKHLVLLCQLVGGVGQLCVRLDSLCCRNAPGAVPVPLCSNWWLEWLMWTLWELKHNPSSTSDWTMLDSGVSASGGREMSSGDAQSYSSLERESSDITSCCWSCASDRFSADASWSDRQLTDLTDPLLLLRNRRPDKLLKLLVENRDGFRAATLGGKLPDTSDRRAGVRTPEVILLRQSDIITHQSSSLTASSASLATPPSLTSDPSRAANPCRRLLSTCRMSSTNKATVHG</sequence>
<organism evidence="2 3">
    <name type="scientific">Liparis tanakae</name>
    <name type="common">Tanaka's snailfish</name>
    <dbReference type="NCBI Taxonomy" id="230148"/>
    <lineage>
        <taxon>Eukaryota</taxon>
        <taxon>Metazoa</taxon>
        <taxon>Chordata</taxon>
        <taxon>Craniata</taxon>
        <taxon>Vertebrata</taxon>
        <taxon>Euteleostomi</taxon>
        <taxon>Actinopterygii</taxon>
        <taxon>Neopterygii</taxon>
        <taxon>Teleostei</taxon>
        <taxon>Neoteleostei</taxon>
        <taxon>Acanthomorphata</taxon>
        <taxon>Eupercaria</taxon>
        <taxon>Perciformes</taxon>
        <taxon>Cottioidei</taxon>
        <taxon>Cottales</taxon>
        <taxon>Liparidae</taxon>
        <taxon>Liparis</taxon>
    </lineage>
</organism>
<comment type="caution">
    <text evidence="2">The sequence shown here is derived from an EMBL/GenBank/DDBJ whole genome shotgun (WGS) entry which is preliminary data.</text>
</comment>
<reference evidence="2 3" key="1">
    <citation type="submission" date="2019-03" db="EMBL/GenBank/DDBJ databases">
        <title>First draft genome of Liparis tanakae, snailfish: a comprehensive survey of snailfish specific genes.</title>
        <authorList>
            <person name="Kim W."/>
            <person name="Song I."/>
            <person name="Jeong J.-H."/>
            <person name="Kim D."/>
            <person name="Kim S."/>
            <person name="Ryu S."/>
            <person name="Song J.Y."/>
            <person name="Lee S.K."/>
        </authorList>
    </citation>
    <scope>NUCLEOTIDE SEQUENCE [LARGE SCALE GENOMIC DNA]</scope>
    <source>
        <tissue evidence="2">Muscle</tissue>
    </source>
</reference>
<evidence type="ECO:0000313" key="3">
    <source>
        <dbReference type="Proteomes" id="UP000314294"/>
    </source>
</evidence>
<evidence type="ECO:0000256" key="1">
    <source>
        <dbReference type="SAM" id="MobiDB-lite"/>
    </source>
</evidence>
<gene>
    <name evidence="2" type="ORF">EYF80_020212</name>
</gene>
<feature type="region of interest" description="Disordered" evidence="1">
    <location>
        <begin position="267"/>
        <end position="288"/>
    </location>
</feature>
<proteinExistence type="predicted"/>
<dbReference type="AlphaFoldDB" id="A0A4Z2HV42"/>
<protein>
    <submittedName>
        <fullName evidence="2">Uncharacterized protein</fullName>
    </submittedName>
</protein>
<keyword evidence="3" id="KW-1185">Reference proteome</keyword>
<evidence type="ECO:0000313" key="2">
    <source>
        <dbReference type="EMBL" id="TNN69567.1"/>
    </source>
</evidence>
<dbReference type="Proteomes" id="UP000314294">
    <property type="component" value="Unassembled WGS sequence"/>
</dbReference>
<dbReference type="EMBL" id="SRLO01000174">
    <property type="protein sequence ID" value="TNN69567.1"/>
    <property type="molecule type" value="Genomic_DNA"/>
</dbReference>